<dbReference type="Pfam" id="PF01068">
    <property type="entry name" value="DNA_ligase_A_M"/>
    <property type="match status" value="1"/>
</dbReference>
<evidence type="ECO:0000313" key="2">
    <source>
        <dbReference type="EMBL" id="TYL70459.1"/>
    </source>
</evidence>
<dbReference type="AlphaFoldDB" id="A0A5S4VXB9"/>
<comment type="caution">
    <text evidence="2">The sequence shown here is derived from an EMBL/GenBank/DDBJ whole genome shotgun (WGS) entry which is preliminary data.</text>
</comment>
<evidence type="ECO:0000313" key="3">
    <source>
        <dbReference type="Proteomes" id="UP000324853"/>
    </source>
</evidence>
<organism evidence="2 3">
    <name type="scientific">Bradyrhizobium cytisi</name>
    <dbReference type="NCBI Taxonomy" id="515489"/>
    <lineage>
        <taxon>Bacteria</taxon>
        <taxon>Pseudomonadati</taxon>
        <taxon>Pseudomonadota</taxon>
        <taxon>Alphaproteobacteria</taxon>
        <taxon>Hyphomicrobiales</taxon>
        <taxon>Nitrobacteraceae</taxon>
        <taxon>Bradyrhizobium</taxon>
    </lineage>
</organism>
<dbReference type="Proteomes" id="UP000324853">
    <property type="component" value="Unassembled WGS sequence"/>
</dbReference>
<dbReference type="SUPFAM" id="SSF56091">
    <property type="entry name" value="DNA ligase/mRNA capping enzyme, catalytic domain"/>
    <property type="match status" value="1"/>
</dbReference>
<dbReference type="GO" id="GO:0005524">
    <property type="term" value="F:ATP binding"/>
    <property type="evidence" value="ECO:0007669"/>
    <property type="project" value="InterPro"/>
</dbReference>
<name>A0A5S4VXB9_9BRAD</name>
<dbReference type="EMBL" id="VSSR01000134">
    <property type="protein sequence ID" value="TYL70459.1"/>
    <property type="molecule type" value="Genomic_DNA"/>
</dbReference>
<dbReference type="GO" id="GO:0003910">
    <property type="term" value="F:DNA ligase (ATP) activity"/>
    <property type="evidence" value="ECO:0007669"/>
    <property type="project" value="InterPro"/>
</dbReference>
<proteinExistence type="predicted"/>
<protein>
    <recommendedName>
        <fullName evidence="1">ATP-dependent DNA ligase family profile domain-containing protein</fullName>
    </recommendedName>
</protein>
<dbReference type="GO" id="GO:0006281">
    <property type="term" value="P:DNA repair"/>
    <property type="evidence" value="ECO:0007669"/>
    <property type="project" value="InterPro"/>
</dbReference>
<dbReference type="Gene3D" id="3.30.470.30">
    <property type="entry name" value="DNA ligase/mRNA capping enzyme"/>
    <property type="match status" value="1"/>
</dbReference>
<keyword evidence="3" id="KW-1185">Reference proteome</keyword>
<evidence type="ECO:0000259" key="1">
    <source>
        <dbReference type="Pfam" id="PF01068"/>
    </source>
</evidence>
<gene>
    <name evidence="2" type="ORF">FXB38_41640</name>
</gene>
<reference evidence="2 3" key="1">
    <citation type="submission" date="2019-08" db="EMBL/GenBank/DDBJ databases">
        <title>Bradyrhizobium hipponensis sp. nov., a rhizobium isolated from a Lupinus angustifolius root nodule in Tunisia.</title>
        <authorList>
            <person name="Off K."/>
            <person name="Rejili M."/>
            <person name="Mars M."/>
            <person name="Brachmann A."/>
            <person name="Marin M."/>
        </authorList>
    </citation>
    <scope>NUCLEOTIDE SEQUENCE [LARGE SCALE GENOMIC DNA]</scope>
    <source>
        <strain evidence="2 3">CTAW11</strain>
    </source>
</reference>
<sequence length="91" mass="10666">MIRDGDDLRRLKLEDRKKKLAKILERRPEGTFVAAFEAGEIGPDLFRKACEFGLEGIVSKHRERGYRPKVCDWFKVKNRAHPAFSRSMDQF</sequence>
<feature type="domain" description="ATP-dependent DNA ligase family profile" evidence="1">
    <location>
        <begin position="2"/>
        <end position="77"/>
    </location>
</feature>
<dbReference type="RefSeq" id="WP_148756659.1">
    <property type="nucleotide sequence ID" value="NZ_VSSR01000134.1"/>
</dbReference>
<dbReference type="InterPro" id="IPR012310">
    <property type="entry name" value="DNA_ligase_ATP-dep_cent"/>
</dbReference>
<accession>A0A5S4VXB9</accession>
<dbReference type="OrthoDB" id="8253387at2"/>
<dbReference type="GO" id="GO:0006310">
    <property type="term" value="P:DNA recombination"/>
    <property type="evidence" value="ECO:0007669"/>
    <property type="project" value="InterPro"/>
</dbReference>